<evidence type="ECO:0000313" key="8">
    <source>
        <dbReference type="Proteomes" id="UP000027920"/>
    </source>
</evidence>
<reference evidence="7 8" key="1">
    <citation type="submission" date="2013-03" db="EMBL/GenBank/DDBJ databases">
        <title>The Genome Sequence of Exophiala aquamarina CBS 119918.</title>
        <authorList>
            <consortium name="The Broad Institute Genomics Platform"/>
            <person name="Cuomo C."/>
            <person name="de Hoog S."/>
            <person name="Gorbushina A."/>
            <person name="Walker B."/>
            <person name="Young S.K."/>
            <person name="Zeng Q."/>
            <person name="Gargeya S."/>
            <person name="Fitzgerald M."/>
            <person name="Haas B."/>
            <person name="Abouelleil A."/>
            <person name="Allen A.W."/>
            <person name="Alvarado L."/>
            <person name="Arachchi H.M."/>
            <person name="Berlin A.M."/>
            <person name="Chapman S.B."/>
            <person name="Gainer-Dewar J."/>
            <person name="Goldberg J."/>
            <person name="Griggs A."/>
            <person name="Gujja S."/>
            <person name="Hansen M."/>
            <person name="Howarth C."/>
            <person name="Imamovic A."/>
            <person name="Ireland A."/>
            <person name="Larimer J."/>
            <person name="McCowan C."/>
            <person name="Murphy C."/>
            <person name="Pearson M."/>
            <person name="Poon T.W."/>
            <person name="Priest M."/>
            <person name="Roberts A."/>
            <person name="Saif S."/>
            <person name="Shea T."/>
            <person name="Sisk P."/>
            <person name="Sykes S."/>
            <person name="Wortman J."/>
            <person name="Nusbaum C."/>
            <person name="Birren B."/>
        </authorList>
    </citation>
    <scope>NUCLEOTIDE SEQUENCE [LARGE SCALE GENOMIC DNA]</scope>
    <source>
        <strain evidence="7 8">CBS 119918</strain>
    </source>
</reference>
<proteinExistence type="predicted"/>
<dbReference type="STRING" id="1182545.A0A072PPM0"/>
<evidence type="ECO:0000256" key="2">
    <source>
        <dbReference type="ARBA" id="ARBA00022692"/>
    </source>
</evidence>
<feature type="compositionally biased region" description="Low complexity" evidence="5">
    <location>
        <begin position="191"/>
        <end position="221"/>
    </location>
</feature>
<comment type="subcellular location">
    <subcellularLocation>
        <location evidence="1">Membrane</location>
        <topology evidence="1">Single-pass membrane protein</topology>
    </subcellularLocation>
</comment>
<evidence type="ECO:0000256" key="3">
    <source>
        <dbReference type="ARBA" id="ARBA00022989"/>
    </source>
</evidence>
<feature type="region of interest" description="Disordered" evidence="5">
    <location>
        <begin position="191"/>
        <end position="243"/>
    </location>
</feature>
<evidence type="ECO:0000256" key="4">
    <source>
        <dbReference type="ARBA" id="ARBA00023136"/>
    </source>
</evidence>
<dbReference type="Proteomes" id="UP000027920">
    <property type="component" value="Unassembled WGS sequence"/>
</dbReference>
<name>A0A072PPM0_9EURO</name>
<dbReference type="OrthoDB" id="5215637at2759"/>
<comment type="caution">
    <text evidence="7">The sequence shown here is derived from an EMBL/GenBank/DDBJ whole genome shotgun (WGS) entry which is preliminary data.</text>
</comment>
<keyword evidence="4 6" id="KW-0472">Membrane</keyword>
<evidence type="ECO:0000256" key="6">
    <source>
        <dbReference type="SAM" id="Phobius"/>
    </source>
</evidence>
<keyword evidence="2 6" id="KW-0812">Transmembrane</keyword>
<protein>
    <recommendedName>
        <fullName evidence="9">Mid2 domain-containing protein</fullName>
    </recommendedName>
</protein>
<evidence type="ECO:0000313" key="7">
    <source>
        <dbReference type="EMBL" id="KEF57465.1"/>
    </source>
</evidence>
<dbReference type="AlphaFoldDB" id="A0A072PPM0"/>
<dbReference type="PANTHER" id="PTHR15549">
    <property type="entry name" value="PAIRED IMMUNOGLOBULIN-LIKE TYPE 2 RECEPTOR"/>
    <property type="match status" value="1"/>
</dbReference>
<sequence>MEHPPDSLALSASLYLSITTSRLFNVHRPEVLTLQVSKAPVTLLSRLSNPFKSIQVRMLLRYSIPLLLSFVGLVLTQDEEYPGKIDCYGWTGLAFPNNTQCPGSHICCQTTDFCDPNRFCKQNNQLIVPTCSTFPWDNCANICQYDPGTGFLPRAIECDDGSFCCDNDPPCCSENRGIVLNGLGAVVSTHSGTSTSSQTSTTDTPTNTGSSLASITTSASTVPSSSGTATPSDSGVTSSSSNGMSTGAKAGIGVAVAAVVIIIATLSVLLMRSRRRRSNLEPHSSQSYHPSGDTAVPASSKFYNQHYPARYSDQPSIPSEIDGTKLQNLGMQAMDNFVENIATHSRRSRIEDEDKQLLGENYSDSVDAFPWPVFSFKDEDDPNGVEEEDQETESR</sequence>
<gene>
    <name evidence="7" type="ORF">A1O9_05382</name>
</gene>
<dbReference type="GO" id="GO:0071944">
    <property type="term" value="C:cell periphery"/>
    <property type="evidence" value="ECO:0007669"/>
    <property type="project" value="UniProtKB-ARBA"/>
</dbReference>
<evidence type="ECO:0008006" key="9">
    <source>
        <dbReference type="Google" id="ProtNLM"/>
    </source>
</evidence>
<dbReference type="VEuPathDB" id="FungiDB:A1O9_05382"/>
<dbReference type="HOGENOM" id="CLU_698366_0_0_1"/>
<organism evidence="7 8">
    <name type="scientific">Exophiala aquamarina CBS 119918</name>
    <dbReference type="NCBI Taxonomy" id="1182545"/>
    <lineage>
        <taxon>Eukaryota</taxon>
        <taxon>Fungi</taxon>
        <taxon>Dikarya</taxon>
        <taxon>Ascomycota</taxon>
        <taxon>Pezizomycotina</taxon>
        <taxon>Eurotiomycetes</taxon>
        <taxon>Chaetothyriomycetidae</taxon>
        <taxon>Chaetothyriales</taxon>
        <taxon>Herpotrichiellaceae</taxon>
        <taxon>Exophiala</taxon>
    </lineage>
</organism>
<evidence type="ECO:0000256" key="1">
    <source>
        <dbReference type="ARBA" id="ARBA00004167"/>
    </source>
</evidence>
<feature type="region of interest" description="Disordered" evidence="5">
    <location>
        <begin position="278"/>
        <end position="299"/>
    </location>
</feature>
<feature type="transmembrane region" description="Helical" evidence="6">
    <location>
        <begin position="250"/>
        <end position="271"/>
    </location>
</feature>
<dbReference type="InterPro" id="IPR051694">
    <property type="entry name" value="Immunoregulatory_rcpt-like"/>
</dbReference>
<feature type="compositionally biased region" description="Low complexity" evidence="5">
    <location>
        <begin position="230"/>
        <end position="243"/>
    </location>
</feature>
<dbReference type="RefSeq" id="XP_013260055.1">
    <property type="nucleotide sequence ID" value="XM_013404601.1"/>
</dbReference>
<evidence type="ECO:0000256" key="5">
    <source>
        <dbReference type="SAM" id="MobiDB-lite"/>
    </source>
</evidence>
<accession>A0A072PPM0</accession>
<keyword evidence="3 6" id="KW-1133">Transmembrane helix</keyword>
<feature type="compositionally biased region" description="Acidic residues" evidence="5">
    <location>
        <begin position="378"/>
        <end position="395"/>
    </location>
</feature>
<dbReference type="GeneID" id="25280308"/>
<dbReference type="PANTHER" id="PTHR15549:SF33">
    <property type="entry name" value="MEMBRANE PROTEIN WSC4, PUTATIVE (AFU_ORTHOLOGUE AFUA_5G09020)-RELATED"/>
    <property type="match status" value="1"/>
</dbReference>
<keyword evidence="8" id="KW-1185">Reference proteome</keyword>
<dbReference type="EMBL" id="AMGV01000004">
    <property type="protein sequence ID" value="KEF57465.1"/>
    <property type="molecule type" value="Genomic_DNA"/>
</dbReference>
<dbReference type="GO" id="GO:0016020">
    <property type="term" value="C:membrane"/>
    <property type="evidence" value="ECO:0007669"/>
    <property type="project" value="UniProtKB-SubCell"/>
</dbReference>
<feature type="region of interest" description="Disordered" evidence="5">
    <location>
        <begin position="372"/>
        <end position="395"/>
    </location>
</feature>